<name>A0A4R9K7F8_9LEPT</name>
<proteinExistence type="predicted"/>
<dbReference type="EMBL" id="RQGD01000010">
    <property type="protein sequence ID" value="TGL62245.1"/>
    <property type="molecule type" value="Genomic_DNA"/>
</dbReference>
<accession>A0A4R9K7F8</accession>
<evidence type="ECO:0000313" key="2">
    <source>
        <dbReference type="EMBL" id="TGL62245.1"/>
    </source>
</evidence>
<organism evidence="2 3">
    <name type="scientific">Leptospira ognonensis</name>
    <dbReference type="NCBI Taxonomy" id="2484945"/>
    <lineage>
        <taxon>Bacteria</taxon>
        <taxon>Pseudomonadati</taxon>
        <taxon>Spirochaetota</taxon>
        <taxon>Spirochaetia</taxon>
        <taxon>Leptospirales</taxon>
        <taxon>Leptospiraceae</taxon>
        <taxon>Leptospira</taxon>
    </lineage>
</organism>
<dbReference type="Proteomes" id="UP000297693">
    <property type="component" value="Unassembled WGS sequence"/>
</dbReference>
<sequence>MRYVFFLVALCISCASVTQIETLKESVPKPVYRALEHGVSEPQPSLVDYKERLASKPTPSFILNWSALPNDLTASDLNFLEDKILTNHSRFGKFIRLPQDRKATVEELKASDVDVILSAKVERADNQLKLSITYLDPILGSEFGSSAYVFKFESEDSMKSKNKKLEVYQYKNGLIPLRLALTSYWSEAFSPKDTEIQAIMEATVRGQVSIFSTSPGTLINLDGTDIGKAPILNYPVLNGKHTLAFSKPGKDPELRKLIVRGGKKSRIFQEWSDDISQGTLFLTSYPAGLEVIVAGQKKGKTIYAESGVPYGSYPIQFIRSNATDTYQYAESPLAVRPKGISTLSLPFALEEGISWEAEDFWSVSSGSPNFSVNFTGSLTFQKKQELPTGWHGVYSQNLIPDKIESTLKFGTSTELNGKFGFLISDIEGKSVLVVVDKTDFHIVKYGNGETDAPVHVSYRWKTEEPEKGRTMSWTTDPEKQMLKIALGGTTVLEIPWNFKVLWQIAILTPHDSFLSGNPLRGIKIHYPDMVKFEEKLKK</sequence>
<dbReference type="AlphaFoldDB" id="A0A4R9K7F8"/>
<dbReference type="RefSeq" id="WP_135621964.1">
    <property type="nucleotide sequence ID" value="NZ_RQGD01000010.1"/>
</dbReference>
<evidence type="ECO:0000313" key="3">
    <source>
        <dbReference type="Proteomes" id="UP000297693"/>
    </source>
</evidence>
<keyword evidence="3" id="KW-1185">Reference proteome</keyword>
<feature type="domain" description="PEGA" evidence="1">
    <location>
        <begin position="206"/>
        <end position="257"/>
    </location>
</feature>
<evidence type="ECO:0000259" key="1">
    <source>
        <dbReference type="Pfam" id="PF08308"/>
    </source>
</evidence>
<dbReference type="NCBIfam" id="NF047815">
    <property type="entry name" value="LIC10124_lipo"/>
    <property type="match status" value="1"/>
</dbReference>
<dbReference type="Pfam" id="PF08308">
    <property type="entry name" value="PEGA"/>
    <property type="match status" value="1"/>
</dbReference>
<protein>
    <submittedName>
        <fullName evidence="2">PEGA domain-containing protein</fullName>
    </submittedName>
</protein>
<dbReference type="OrthoDB" id="336490at2"/>
<dbReference type="InterPro" id="IPR013229">
    <property type="entry name" value="PEGA"/>
</dbReference>
<comment type="caution">
    <text evidence="2">The sequence shown here is derived from an EMBL/GenBank/DDBJ whole genome shotgun (WGS) entry which is preliminary data.</text>
</comment>
<reference evidence="2" key="1">
    <citation type="journal article" date="2019" name="PLoS Negl. Trop. Dis.">
        <title>Revisiting the worldwide diversity of Leptospira species in the environment.</title>
        <authorList>
            <person name="Vincent A.T."/>
            <person name="Schiettekatte O."/>
            <person name="Bourhy P."/>
            <person name="Veyrier F.J."/>
            <person name="Picardeau M."/>
        </authorList>
    </citation>
    <scope>NUCLEOTIDE SEQUENCE [LARGE SCALE GENOMIC DNA]</scope>
    <source>
        <strain evidence="2">201702476</strain>
    </source>
</reference>
<gene>
    <name evidence="2" type="ORF">EHQ58_03315</name>
</gene>